<dbReference type="InterPro" id="IPR011991">
    <property type="entry name" value="ArsR-like_HTH"/>
</dbReference>
<feature type="domain" description="HTH arsR-type" evidence="4">
    <location>
        <begin position="1"/>
        <end position="95"/>
    </location>
</feature>
<dbReference type="PANTHER" id="PTHR43132:SF2">
    <property type="entry name" value="ARSENICAL RESISTANCE OPERON REPRESSOR ARSR-RELATED"/>
    <property type="match status" value="1"/>
</dbReference>
<keyword evidence="1" id="KW-0805">Transcription regulation</keyword>
<dbReference type="Pfam" id="PF12840">
    <property type="entry name" value="HTH_20"/>
    <property type="match status" value="1"/>
</dbReference>
<gene>
    <name evidence="5" type="ORF">HW932_14540</name>
</gene>
<evidence type="ECO:0000256" key="3">
    <source>
        <dbReference type="ARBA" id="ARBA00023163"/>
    </source>
</evidence>
<evidence type="ECO:0000313" key="5">
    <source>
        <dbReference type="EMBL" id="NVZ10480.1"/>
    </source>
</evidence>
<accession>A0A850RHR9</accession>
<sequence length="111" mass="11715">MKHDEAAATLAELGNRHRLAVFRYLVKAGPGGASVGEIQQALGIPLSTLSHHLSRMAHVGLIDQTRHGRAILCVPNYAHLAGLLAFLQQECCVGHGDMAASPALPVECDGD</sequence>
<dbReference type="InterPro" id="IPR036390">
    <property type="entry name" value="WH_DNA-bd_sf"/>
</dbReference>
<reference evidence="5 6" key="1">
    <citation type="submission" date="2020-06" db="EMBL/GenBank/DDBJ databases">
        <title>Whole-genome sequence of Allochromatium humboldtianum DSM 21881, type strain.</title>
        <authorList>
            <person name="Kyndt J.A."/>
            <person name="Meyer T.E."/>
        </authorList>
    </citation>
    <scope>NUCLEOTIDE SEQUENCE [LARGE SCALE GENOMIC DNA]</scope>
    <source>
        <strain evidence="5 6">DSM 21881</strain>
    </source>
</reference>
<dbReference type="InterPro" id="IPR036388">
    <property type="entry name" value="WH-like_DNA-bd_sf"/>
</dbReference>
<proteinExistence type="predicted"/>
<dbReference type="RefSeq" id="WP_176977220.1">
    <property type="nucleotide sequence ID" value="NZ_JABZEO010000010.1"/>
</dbReference>
<dbReference type="NCBIfam" id="NF033788">
    <property type="entry name" value="HTH_metalloreg"/>
    <property type="match status" value="1"/>
</dbReference>
<keyword evidence="6" id="KW-1185">Reference proteome</keyword>
<organism evidence="5 6">
    <name type="scientific">Allochromatium humboldtianum</name>
    <dbReference type="NCBI Taxonomy" id="504901"/>
    <lineage>
        <taxon>Bacteria</taxon>
        <taxon>Pseudomonadati</taxon>
        <taxon>Pseudomonadota</taxon>
        <taxon>Gammaproteobacteria</taxon>
        <taxon>Chromatiales</taxon>
        <taxon>Chromatiaceae</taxon>
        <taxon>Allochromatium</taxon>
    </lineage>
</organism>
<keyword evidence="2" id="KW-0238">DNA-binding</keyword>
<dbReference type="EMBL" id="JABZEO010000010">
    <property type="protein sequence ID" value="NVZ10480.1"/>
    <property type="molecule type" value="Genomic_DNA"/>
</dbReference>
<dbReference type="SMART" id="SM00418">
    <property type="entry name" value="HTH_ARSR"/>
    <property type="match status" value="1"/>
</dbReference>
<dbReference type="InterPro" id="IPR001845">
    <property type="entry name" value="HTH_ArsR_DNA-bd_dom"/>
</dbReference>
<dbReference type="PROSITE" id="PS50987">
    <property type="entry name" value="HTH_ARSR_2"/>
    <property type="match status" value="1"/>
</dbReference>
<dbReference type="InterPro" id="IPR051011">
    <property type="entry name" value="Metal_resp_trans_reg"/>
</dbReference>
<keyword evidence="3" id="KW-0804">Transcription</keyword>
<dbReference type="SUPFAM" id="SSF46785">
    <property type="entry name" value="Winged helix' DNA-binding domain"/>
    <property type="match status" value="1"/>
</dbReference>
<dbReference type="AlphaFoldDB" id="A0A850RHR9"/>
<dbReference type="Gene3D" id="1.10.10.10">
    <property type="entry name" value="Winged helix-like DNA-binding domain superfamily/Winged helix DNA-binding domain"/>
    <property type="match status" value="1"/>
</dbReference>
<dbReference type="Proteomes" id="UP000592294">
    <property type="component" value="Unassembled WGS sequence"/>
</dbReference>
<evidence type="ECO:0000313" key="6">
    <source>
        <dbReference type="Proteomes" id="UP000592294"/>
    </source>
</evidence>
<dbReference type="GO" id="GO:0003700">
    <property type="term" value="F:DNA-binding transcription factor activity"/>
    <property type="evidence" value="ECO:0007669"/>
    <property type="project" value="InterPro"/>
</dbReference>
<dbReference type="CDD" id="cd00090">
    <property type="entry name" value="HTH_ARSR"/>
    <property type="match status" value="1"/>
</dbReference>
<dbReference type="GO" id="GO:0003677">
    <property type="term" value="F:DNA binding"/>
    <property type="evidence" value="ECO:0007669"/>
    <property type="project" value="UniProtKB-KW"/>
</dbReference>
<comment type="caution">
    <text evidence="5">The sequence shown here is derived from an EMBL/GenBank/DDBJ whole genome shotgun (WGS) entry which is preliminary data.</text>
</comment>
<evidence type="ECO:0000259" key="4">
    <source>
        <dbReference type="PROSITE" id="PS50987"/>
    </source>
</evidence>
<protein>
    <submittedName>
        <fullName evidence="5">Helix-turn-helix transcriptional regulator</fullName>
    </submittedName>
</protein>
<name>A0A850RHR9_9GAMM</name>
<evidence type="ECO:0000256" key="1">
    <source>
        <dbReference type="ARBA" id="ARBA00023015"/>
    </source>
</evidence>
<evidence type="ECO:0000256" key="2">
    <source>
        <dbReference type="ARBA" id="ARBA00023125"/>
    </source>
</evidence>
<dbReference type="PANTHER" id="PTHR43132">
    <property type="entry name" value="ARSENICAL RESISTANCE OPERON REPRESSOR ARSR-RELATED"/>
    <property type="match status" value="1"/>
</dbReference>